<evidence type="ECO:0000313" key="2">
    <source>
        <dbReference type="EMBL" id="TWG01560.1"/>
    </source>
</evidence>
<name>A0A561UQC1_9ACTN</name>
<accession>A0A561UQC1</accession>
<comment type="caution">
    <text evidence="2">The sequence shown here is derived from an EMBL/GenBank/DDBJ whole genome shotgun (WGS) entry which is preliminary data.</text>
</comment>
<keyword evidence="3" id="KW-1185">Reference proteome</keyword>
<keyword evidence="1" id="KW-0812">Transmembrane</keyword>
<keyword evidence="1" id="KW-0472">Membrane</keyword>
<feature type="transmembrane region" description="Helical" evidence="1">
    <location>
        <begin position="333"/>
        <end position="351"/>
    </location>
</feature>
<dbReference type="EMBL" id="VIWT01000001">
    <property type="protein sequence ID" value="TWG01560.1"/>
    <property type="molecule type" value="Genomic_DNA"/>
</dbReference>
<sequence length="422" mass="45231">MDELVFRKPPRGRRAGAWDKGAVIGLCAIPVLQLAVFGFRAGPLAPLAGVAFAALLVAVVVPISARSWTRVGLDGITISRGSRRGRGYAWHQVRWIEVRERRGRSGWQRTVLITPARGRRRTLPWLVESQLRPDPGFAVSVAELMAWWEANTEASGRTEPVRRLGSALDRWRAVSRLRRLALGAPVLVLLFGVLCAVQTAGDLPGAVRAADRFHAVPRCVGLPPERATDRCYPQYERAVSTVRLADGGRGPSWIGVESAPGDGSSDSWDSADGDTRYSFGALPPALRSVRVGDRVQLVTEPDGSTVVGIEAGGAFAPTEAAADSALGVAQAELIATVVVLAFGVVWLAALLRRPGRRLPWWVPAGLPAVGVLLDVTDARSADPAPLDFGLYQGTLAALAAGLAVGVLLRLAWARRTRWARRS</sequence>
<feature type="transmembrane region" description="Helical" evidence="1">
    <location>
        <begin position="358"/>
        <end position="376"/>
    </location>
</feature>
<feature type="transmembrane region" description="Helical" evidence="1">
    <location>
        <begin position="180"/>
        <end position="201"/>
    </location>
</feature>
<dbReference type="AlphaFoldDB" id="A0A561UQC1"/>
<protein>
    <recommendedName>
        <fullName evidence="4">PH (Pleckstrin Homology) domain-containing protein</fullName>
    </recommendedName>
</protein>
<keyword evidence="1" id="KW-1133">Transmembrane helix</keyword>
<organism evidence="2 3">
    <name type="scientific">Kitasatospora viridis</name>
    <dbReference type="NCBI Taxonomy" id="281105"/>
    <lineage>
        <taxon>Bacteria</taxon>
        <taxon>Bacillati</taxon>
        <taxon>Actinomycetota</taxon>
        <taxon>Actinomycetes</taxon>
        <taxon>Kitasatosporales</taxon>
        <taxon>Streptomycetaceae</taxon>
        <taxon>Kitasatospora</taxon>
    </lineage>
</organism>
<dbReference type="RefSeq" id="WP_145907910.1">
    <property type="nucleotide sequence ID" value="NZ_BAAAMZ010000007.1"/>
</dbReference>
<reference evidence="2 3" key="1">
    <citation type="submission" date="2019-06" db="EMBL/GenBank/DDBJ databases">
        <title>Sequencing the genomes of 1000 actinobacteria strains.</title>
        <authorList>
            <person name="Klenk H.-P."/>
        </authorList>
    </citation>
    <scope>NUCLEOTIDE SEQUENCE [LARGE SCALE GENOMIC DNA]</scope>
    <source>
        <strain evidence="2 3">DSM 44826</strain>
    </source>
</reference>
<evidence type="ECO:0008006" key="4">
    <source>
        <dbReference type="Google" id="ProtNLM"/>
    </source>
</evidence>
<feature type="transmembrane region" description="Helical" evidence="1">
    <location>
        <begin position="388"/>
        <end position="412"/>
    </location>
</feature>
<feature type="transmembrane region" description="Helical" evidence="1">
    <location>
        <begin position="21"/>
        <end position="39"/>
    </location>
</feature>
<feature type="transmembrane region" description="Helical" evidence="1">
    <location>
        <begin position="45"/>
        <end position="65"/>
    </location>
</feature>
<gene>
    <name evidence="2" type="ORF">FHX73_115461</name>
</gene>
<proteinExistence type="predicted"/>
<evidence type="ECO:0000313" key="3">
    <source>
        <dbReference type="Proteomes" id="UP000317940"/>
    </source>
</evidence>
<dbReference type="Proteomes" id="UP000317940">
    <property type="component" value="Unassembled WGS sequence"/>
</dbReference>
<evidence type="ECO:0000256" key="1">
    <source>
        <dbReference type="SAM" id="Phobius"/>
    </source>
</evidence>